<dbReference type="RefSeq" id="WP_377044996.1">
    <property type="nucleotide sequence ID" value="NZ_JBHLUN010000008.1"/>
</dbReference>
<evidence type="ECO:0000313" key="5">
    <source>
        <dbReference type="Proteomes" id="UP001589865"/>
    </source>
</evidence>
<comment type="caution">
    <text evidence="4">The sequence shown here is derived from an EMBL/GenBank/DDBJ whole genome shotgun (WGS) entry which is preliminary data.</text>
</comment>
<dbReference type="SUPFAM" id="SSF51126">
    <property type="entry name" value="Pectin lyase-like"/>
    <property type="match status" value="2"/>
</dbReference>
<protein>
    <submittedName>
        <fullName evidence="4">Autotransporter domain-containing protein</fullName>
    </submittedName>
</protein>
<keyword evidence="5" id="KW-1185">Reference proteome</keyword>
<dbReference type="SUPFAM" id="SSF103515">
    <property type="entry name" value="Autotransporter"/>
    <property type="match status" value="1"/>
</dbReference>
<name>A0ABV6JU43_9PROT</name>
<evidence type="ECO:0000256" key="2">
    <source>
        <dbReference type="SAM" id="SignalP"/>
    </source>
</evidence>
<keyword evidence="1 2" id="KW-0732">Signal</keyword>
<proteinExistence type="predicted"/>
<dbReference type="Gene3D" id="2.160.20.20">
    <property type="match status" value="1"/>
</dbReference>
<reference evidence="4 5" key="1">
    <citation type="submission" date="2024-09" db="EMBL/GenBank/DDBJ databases">
        <authorList>
            <person name="Sun Q."/>
            <person name="Mori K."/>
        </authorList>
    </citation>
    <scope>NUCLEOTIDE SEQUENCE [LARGE SCALE GENOMIC DNA]</scope>
    <source>
        <strain evidence="4 5">TBRC 5777</strain>
    </source>
</reference>
<dbReference type="Pfam" id="PF03797">
    <property type="entry name" value="Autotransporter"/>
    <property type="match status" value="1"/>
</dbReference>
<dbReference type="InterPro" id="IPR006315">
    <property type="entry name" value="OM_autotransptr_brl_dom"/>
</dbReference>
<gene>
    <name evidence="4" type="ORF">ACFFGY_13420</name>
</gene>
<feature type="chain" id="PRO_5046162361" evidence="2">
    <location>
        <begin position="28"/>
        <end position="1267"/>
    </location>
</feature>
<dbReference type="PANTHER" id="PTHR35037">
    <property type="entry name" value="C-TERMINAL REGION OF AIDA-LIKE PROTEIN"/>
    <property type="match status" value="1"/>
</dbReference>
<dbReference type="InterPro" id="IPR013425">
    <property type="entry name" value="Autotrns_rpt"/>
</dbReference>
<feature type="domain" description="Autotransporter" evidence="3">
    <location>
        <begin position="989"/>
        <end position="1267"/>
    </location>
</feature>
<sequence length="1267" mass="125882">MSPFGRSSWLVAALASTALVSIPPALAQNVVLAPGQTYDIGVGSGATIDTLNGAAGSRVTLGTNTLTIGAGGSFAGSIQQDGGLTVGGGTLTLGGTNTYTGLTTIQSGATLRLGAGGSLSASTGVFLPRGGTLDLNGQNQTLSRLRGSDQWLPTNNVGGNVVLGSGTLTLNIGPPTTQIPYENIFGGVISGTGALVKTGSSSLWLTGENTYTGGTYILEGELAAGPAYIFPSRIRSLASNAPLFVASGASFYLSQNVLSVTTLGGGGTITLDNASLYVGGDNSDSRFDGQISGGYTSYVGSSSLGHSSEVVAKSGTGTLTLTNPQALYGPVIVGGGVLALTGQASASYAGFSIGGNGVLDLTGTTTTPAILSLDGNNPFAPTVATSGQVRLGSSGLRLTNPSYNPRTIGVSRDGYFNGTISGDGPLILGPEGILADPAAYNAVVRQYLEGVNTYTGGTLIEAGTLVIGRSGNAAARLAGAVSVRSLGALAGYGAIAGSVVSDGVVAPGSEGLLLSPVVGYAPGTGTLRLGGDYTQGVGGTLAVAITPAASSRLDVGGTARLAGTLSLLPLGTGFTLNSEYEVLTAAGGVQGYFQAVPASLDGLPVTVLYGADRVVVVLRQEPVKGGGGGTPVESMVIDRSKPFFTQDDTAARLATVQFNGGTLRPSITTQIPRPVAVSAAGAVVDTRDADLVLSNAVTGGGGLTAQGGGRLTLAGAADLGGAVTAAEGELRVDGTLSAASLEVRPGAVLRGTGTVAAPTAVAGTLAPGNSPGTLRFTAPVTLADGAVLRLDVDGPGTGNGAGNYSRVVVEGAGFTAAGTLAPVLRGITGDATNGYTPPVGQGFTVVAAQGGVAGSFAALAQPEGLAPGTRFDALYGSDTLTLYATPASYAGLAAAGVRQSANERAVGSGLDALRPLPGQRPDAAVAPALERLYPLGLPAVAATIRTLGAPIYGDALVGAVERERLFGRTLSGRLAGEDAPLASGDEVAPFGANGTAWISGLGQHFRTGERGGQTGYTADLGGVSAGAEARGHEDWLAGFALGFTTGRVSSKATGAQARSDTGHLGLYGSWTPGPWYVEAQVTGSLGEAKVRRSLGATGLSVRSDPDTSGVAGEVGAGAELLLGGWRLRPGAGLRVDAQHRDGVRERGAGALGLRVEDDGVTGVLGTLGATASRRFALSPGIGVSPSLRLQWGHDFADVTTGTEAAFAGAQDAVFRVTSSHGGRDRLLAGAGASIDLPWNLAVFASYGVDLRSNYTAQTVTGGISWRW</sequence>
<dbReference type="EMBL" id="JBHLUN010000008">
    <property type="protein sequence ID" value="MFC0409251.1"/>
    <property type="molecule type" value="Genomic_DNA"/>
</dbReference>
<dbReference type="InterPro" id="IPR012332">
    <property type="entry name" value="Autotransporter_pectin_lyase_C"/>
</dbReference>
<dbReference type="PANTHER" id="PTHR35037:SF3">
    <property type="entry name" value="C-TERMINAL REGION OF AIDA-LIKE PROTEIN"/>
    <property type="match status" value="1"/>
</dbReference>
<evidence type="ECO:0000256" key="1">
    <source>
        <dbReference type="ARBA" id="ARBA00022729"/>
    </source>
</evidence>
<organism evidence="4 5">
    <name type="scientific">Roseomonas elaeocarpi</name>
    <dbReference type="NCBI Taxonomy" id="907779"/>
    <lineage>
        <taxon>Bacteria</taxon>
        <taxon>Pseudomonadati</taxon>
        <taxon>Pseudomonadota</taxon>
        <taxon>Alphaproteobacteria</taxon>
        <taxon>Acetobacterales</taxon>
        <taxon>Roseomonadaceae</taxon>
        <taxon>Roseomonas</taxon>
    </lineage>
</organism>
<dbReference type="NCBIfam" id="TIGR01414">
    <property type="entry name" value="autotrans_barl"/>
    <property type="match status" value="1"/>
</dbReference>
<dbReference type="InterPro" id="IPR005546">
    <property type="entry name" value="Autotransporte_beta"/>
</dbReference>
<dbReference type="InterPro" id="IPR011050">
    <property type="entry name" value="Pectin_lyase_fold/virulence"/>
</dbReference>
<dbReference type="InterPro" id="IPR051551">
    <property type="entry name" value="Autotransporter_adhesion"/>
</dbReference>
<accession>A0ABV6JU43</accession>
<dbReference type="SMART" id="SM00869">
    <property type="entry name" value="Autotransporter"/>
    <property type="match status" value="1"/>
</dbReference>
<dbReference type="Gene3D" id="2.40.128.130">
    <property type="entry name" value="Autotransporter beta-domain"/>
    <property type="match status" value="1"/>
</dbReference>
<dbReference type="Proteomes" id="UP001589865">
    <property type="component" value="Unassembled WGS sequence"/>
</dbReference>
<evidence type="ECO:0000259" key="3">
    <source>
        <dbReference type="PROSITE" id="PS51208"/>
    </source>
</evidence>
<evidence type="ECO:0000313" key="4">
    <source>
        <dbReference type="EMBL" id="MFC0409251.1"/>
    </source>
</evidence>
<dbReference type="PROSITE" id="PS51208">
    <property type="entry name" value="AUTOTRANSPORTER"/>
    <property type="match status" value="1"/>
</dbReference>
<dbReference type="InterPro" id="IPR036709">
    <property type="entry name" value="Autotransporte_beta_dom_sf"/>
</dbReference>
<dbReference type="NCBIfam" id="TIGR02601">
    <property type="entry name" value="autotrns_rpt"/>
    <property type="match status" value="2"/>
</dbReference>
<dbReference type="Pfam" id="PF12951">
    <property type="entry name" value="PATR"/>
    <property type="match status" value="4"/>
</dbReference>
<feature type="signal peptide" evidence="2">
    <location>
        <begin position="1"/>
        <end position="27"/>
    </location>
</feature>